<keyword evidence="4" id="KW-0862">Zinc</keyword>
<dbReference type="EMBL" id="HBEA01014224">
    <property type="protein sequence ID" value="CAD8261375.1"/>
    <property type="molecule type" value="Transcribed_RNA"/>
</dbReference>
<dbReference type="Pfam" id="PF02900">
    <property type="entry name" value="LigB"/>
    <property type="match status" value="1"/>
</dbReference>
<dbReference type="GO" id="GO:0008270">
    <property type="term" value="F:zinc ion binding"/>
    <property type="evidence" value="ECO:0007669"/>
    <property type="project" value="InterPro"/>
</dbReference>
<keyword evidence="3" id="KW-0479">Metal-binding</keyword>
<proteinExistence type="inferred from homology"/>
<dbReference type="InterPro" id="IPR014436">
    <property type="entry name" value="Extradiol_dOase_DODA"/>
</dbReference>
<comment type="cofactor">
    <cofactor evidence="1">
        <name>Zn(2+)</name>
        <dbReference type="ChEBI" id="CHEBI:29105"/>
    </cofactor>
</comment>
<dbReference type="PIRSF" id="PIRSF006157">
    <property type="entry name" value="Doxgns_DODA"/>
    <property type="match status" value="1"/>
</dbReference>
<evidence type="ECO:0000256" key="1">
    <source>
        <dbReference type="ARBA" id="ARBA00001947"/>
    </source>
</evidence>
<dbReference type="AlphaFoldDB" id="A0A7R9UC75"/>
<reference evidence="7" key="1">
    <citation type="submission" date="2021-01" db="EMBL/GenBank/DDBJ databases">
        <authorList>
            <person name="Corre E."/>
            <person name="Pelletier E."/>
            <person name="Niang G."/>
            <person name="Scheremetjew M."/>
            <person name="Finn R."/>
            <person name="Kale V."/>
            <person name="Holt S."/>
            <person name="Cochrane G."/>
            <person name="Meng A."/>
            <person name="Brown T."/>
            <person name="Cohen L."/>
        </authorList>
    </citation>
    <scope>NUCLEOTIDE SEQUENCE</scope>
    <source>
        <strain evidence="7">CCMP2078</strain>
    </source>
</reference>
<dbReference type="GO" id="GO:0008198">
    <property type="term" value="F:ferrous iron binding"/>
    <property type="evidence" value="ECO:0007669"/>
    <property type="project" value="InterPro"/>
</dbReference>
<dbReference type="SUPFAM" id="SSF53213">
    <property type="entry name" value="LigB-like"/>
    <property type="match status" value="1"/>
</dbReference>
<evidence type="ECO:0000256" key="5">
    <source>
        <dbReference type="ARBA" id="ARBA00023002"/>
    </source>
</evidence>
<evidence type="ECO:0000256" key="2">
    <source>
        <dbReference type="ARBA" id="ARBA00007581"/>
    </source>
</evidence>
<evidence type="ECO:0000256" key="3">
    <source>
        <dbReference type="ARBA" id="ARBA00022723"/>
    </source>
</evidence>
<name>A0A7R9UC75_9STRA</name>
<keyword evidence="5" id="KW-0560">Oxidoreductase</keyword>
<protein>
    <recommendedName>
        <fullName evidence="6">Extradiol ring-cleavage dioxygenase class III enzyme subunit B domain-containing protein</fullName>
    </recommendedName>
</protein>
<evidence type="ECO:0000259" key="6">
    <source>
        <dbReference type="Pfam" id="PF02900"/>
    </source>
</evidence>
<gene>
    <name evidence="7" type="ORF">PPYR1160_LOCUS10877</name>
</gene>
<dbReference type="PANTHER" id="PTHR30096">
    <property type="entry name" value="4,5-DOPA DIOXYGENASE EXTRADIOL-LIKE PROTEIN"/>
    <property type="match status" value="1"/>
</dbReference>
<sequence>MHTSQRDINSKSATADWFRKWLEADGALAEAAEAGDRAPYQRPQGIVVVSAHYEEDAPTVIDCGNDLHKLLYDYYGFPPETYELAWPVRNSEAMVHDIEKALAEHGFPLKRNRLRGLDHGVFVPLKLALPQADIPVTQISLLASLDPDAHFQLGQALAPLRDQGYLIVCSGQVTHSLSSFRLEADPEDVDPRFRAFTDWFDTLVTSKDISPEMRREMLLQWELQAPHARLVHPREEHLIPFIVAAGIAGGRPGKKAWDNGFVLGTLSLNAYIWA</sequence>
<dbReference type="CDD" id="cd07363">
    <property type="entry name" value="45_DOPA_Dioxygenase"/>
    <property type="match status" value="1"/>
</dbReference>
<dbReference type="PANTHER" id="PTHR30096:SF0">
    <property type="entry name" value="4,5-DOPA DIOXYGENASE EXTRADIOL-LIKE PROTEIN"/>
    <property type="match status" value="1"/>
</dbReference>
<accession>A0A7R9UC75</accession>
<evidence type="ECO:0000313" key="7">
    <source>
        <dbReference type="EMBL" id="CAD8261375.1"/>
    </source>
</evidence>
<feature type="domain" description="Extradiol ring-cleavage dioxygenase class III enzyme subunit B" evidence="6">
    <location>
        <begin position="33"/>
        <end position="251"/>
    </location>
</feature>
<dbReference type="GO" id="GO:0016702">
    <property type="term" value="F:oxidoreductase activity, acting on single donors with incorporation of molecular oxygen, incorporation of two atoms of oxygen"/>
    <property type="evidence" value="ECO:0007669"/>
    <property type="project" value="UniProtKB-ARBA"/>
</dbReference>
<evidence type="ECO:0000256" key="4">
    <source>
        <dbReference type="ARBA" id="ARBA00022833"/>
    </source>
</evidence>
<dbReference type="InterPro" id="IPR004183">
    <property type="entry name" value="Xdiol_dOase_suB"/>
</dbReference>
<comment type="similarity">
    <text evidence="2">Belongs to the DODA-type extradiol aromatic ring-opening dioxygenase family.</text>
</comment>
<organism evidence="7">
    <name type="scientific">Pinguiococcus pyrenoidosus</name>
    <dbReference type="NCBI Taxonomy" id="172671"/>
    <lineage>
        <taxon>Eukaryota</taxon>
        <taxon>Sar</taxon>
        <taxon>Stramenopiles</taxon>
        <taxon>Ochrophyta</taxon>
        <taxon>Pinguiophyceae</taxon>
        <taxon>Pinguiochrysidales</taxon>
        <taxon>Pinguiochrysidaceae</taxon>
        <taxon>Pinguiococcus</taxon>
    </lineage>
</organism>
<dbReference type="Gene3D" id="3.40.830.10">
    <property type="entry name" value="LigB-like"/>
    <property type="match status" value="1"/>
</dbReference>